<feature type="domain" description="Methyltransferase" evidence="2">
    <location>
        <begin position="84"/>
        <end position="176"/>
    </location>
</feature>
<dbReference type="AlphaFoldDB" id="A0A1F6WAI2"/>
<feature type="transmembrane region" description="Helical" evidence="1">
    <location>
        <begin position="188"/>
        <end position="208"/>
    </location>
</feature>
<keyword evidence="1" id="KW-0812">Transmembrane</keyword>
<name>A0A1F6WAI2_9BACT</name>
<accession>A0A1F6WAI2</accession>
<comment type="caution">
    <text evidence="3">The sequence shown here is derived from an EMBL/GenBank/DDBJ whole genome shotgun (WGS) entry which is preliminary data.</text>
</comment>
<dbReference type="CDD" id="cd02440">
    <property type="entry name" value="AdoMet_MTases"/>
    <property type="match status" value="1"/>
</dbReference>
<dbReference type="GO" id="GO:0008168">
    <property type="term" value="F:methyltransferase activity"/>
    <property type="evidence" value="ECO:0007669"/>
    <property type="project" value="TreeGrafter"/>
</dbReference>
<keyword evidence="1" id="KW-0472">Membrane</keyword>
<evidence type="ECO:0000256" key="1">
    <source>
        <dbReference type="SAM" id="Phobius"/>
    </source>
</evidence>
<dbReference type="InterPro" id="IPR041698">
    <property type="entry name" value="Methyltransf_25"/>
</dbReference>
<keyword evidence="1" id="KW-1133">Transmembrane helix</keyword>
<evidence type="ECO:0000313" key="3">
    <source>
        <dbReference type="EMBL" id="OGI78921.1"/>
    </source>
</evidence>
<organism evidence="3 4">
    <name type="scientific">Candidatus Nomurabacteria bacterium RIFCSPHIGHO2_12_FULL_37_29</name>
    <dbReference type="NCBI Taxonomy" id="1801759"/>
    <lineage>
        <taxon>Bacteria</taxon>
        <taxon>Candidatus Nomuraibacteriota</taxon>
    </lineage>
</organism>
<evidence type="ECO:0000313" key="4">
    <source>
        <dbReference type="Proteomes" id="UP000177052"/>
    </source>
</evidence>
<sequence length="298" mass="34412">MKEKNLNEEIRDWWEKHPFTLGVATKDYKSSDLVGKIPLDKIDLEYFTEIERKFRKHSGIGAQKEGEPLLTKLVDFSVLKGKKVLEIATGPGVHLVPYAEAGAEVVAIDLTRYAVEQATRNLKLRSLSGTVLQMDAQNMNFLNNSFDFVHAWGCLMHMPDTEKAIKEIYRVLRPDGGCLAYMYNRSSWPFWFNIIFLRGVLLLGLIRYRGHIDRLTSRYSDGASLGGNVLAKFYTPKTVRRMFLSAGFSKVEVKPWDIGYEPRHWPMRRFPLFKYLPSFIKKYMSKNWGYGLIVNAQK</sequence>
<reference evidence="3 4" key="1">
    <citation type="journal article" date="2016" name="Nat. Commun.">
        <title>Thousands of microbial genomes shed light on interconnected biogeochemical processes in an aquifer system.</title>
        <authorList>
            <person name="Anantharaman K."/>
            <person name="Brown C.T."/>
            <person name="Hug L.A."/>
            <person name="Sharon I."/>
            <person name="Castelle C.J."/>
            <person name="Probst A.J."/>
            <person name="Thomas B.C."/>
            <person name="Singh A."/>
            <person name="Wilkins M.J."/>
            <person name="Karaoz U."/>
            <person name="Brodie E.L."/>
            <person name="Williams K.H."/>
            <person name="Hubbard S.S."/>
            <person name="Banfield J.F."/>
        </authorList>
    </citation>
    <scope>NUCLEOTIDE SEQUENCE [LARGE SCALE GENOMIC DNA]</scope>
</reference>
<dbReference type="PANTHER" id="PTHR43591:SF24">
    <property type="entry name" value="2-METHOXY-6-POLYPRENYL-1,4-BENZOQUINOL METHYLASE, MITOCHONDRIAL"/>
    <property type="match status" value="1"/>
</dbReference>
<dbReference type="Proteomes" id="UP000177052">
    <property type="component" value="Unassembled WGS sequence"/>
</dbReference>
<dbReference type="Gene3D" id="3.40.50.150">
    <property type="entry name" value="Vaccinia Virus protein VP39"/>
    <property type="match status" value="1"/>
</dbReference>
<dbReference type="Pfam" id="PF13649">
    <property type="entry name" value="Methyltransf_25"/>
    <property type="match status" value="1"/>
</dbReference>
<dbReference type="PANTHER" id="PTHR43591">
    <property type="entry name" value="METHYLTRANSFERASE"/>
    <property type="match status" value="1"/>
</dbReference>
<gene>
    <name evidence="3" type="ORF">A3F19_01750</name>
</gene>
<proteinExistence type="predicted"/>
<dbReference type="SUPFAM" id="SSF53335">
    <property type="entry name" value="S-adenosyl-L-methionine-dependent methyltransferases"/>
    <property type="match status" value="1"/>
</dbReference>
<dbReference type="InterPro" id="IPR029063">
    <property type="entry name" value="SAM-dependent_MTases_sf"/>
</dbReference>
<dbReference type="EMBL" id="MFUJ01000035">
    <property type="protein sequence ID" value="OGI78921.1"/>
    <property type="molecule type" value="Genomic_DNA"/>
</dbReference>
<evidence type="ECO:0000259" key="2">
    <source>
        <dbReference type="Pfam" id="PF13649"/>
    </source>
</evidence>
<protein>
    <recommendedName>
        <fullName evidence="2">Methyltransferase domain-containing protein</fullName>
    </recommendedName>
</protein>